<organism evidence="2">
    <name type="scientific">Prymnesium polylepis</name>
    <dbReference type="NCBI Taxonomy" id="72548"/>
    <lineage>
        <taxon>Eukaryota</taxon>
        <taxon>Haptista</taxon>
        <taxon>Haptophyta</taxon>
        <taxon>Prymnesiophyceae</taxon>
        <taxon>Prymnesiales</taxon>
        <taxon>Prymnesiaceae</taxon>
        <taxon>Prymnesium</taxon>
    </lineage>
</organism>
<gene>
    <name evidence="2" type="ORF">CPOL0286_LOCUS5036</name>
</gene>
<evidence type="ECO:0000256" key="1">
    <source>
        <dbReference type="SAM" id="MobiDB-lite"/>
    </source>
</evidence>
<feature type="compositionally biased region" description="Basic and acidic residues" evidence="1">
    <location>
        <begin position="429"/>
        <end position="438"/>
    </location>
</feature>
<proteinExistence type="predicted"/>
<name>A0A7S4HN21_9EUKA</name>
<protein>
    <submittedName>
        <fullName evidence="2">Uncharacterized protein</fullName>
    </submittedName>
</protein>
<feature type="region of interest" description="Disordered" evidence="1">
    <location>
        <begin position="330"/>
        <end position="438"/>
    </location>
</feature>
<feature type="compositionally biased region" description="Basic and acidic residues" evidence="1">
    <location>
        <begin position="357"/>
        <end position="373"/>
    </location>
</feature>
<reference evidence="2" key="1">
    <citation type="submission" date="2021-01" db="EMBL/GenBank/DDBJ databases">
        <authorList>
            <person name="Corre E."/>
            <person name="Pelletier E."/>
            <person name="Niang G."/>
            <person name="Scheremetjew M."/>
            <person name="Finn R."/>
            <person name="Kale V."/>
            <person name="Holt S."/>
            <person name="Cochrane G."/>
            <person name="Meng A."/>
            <person name="Brown T."/>
            <person name="Cohen L."/>
        </authorList>
    </citation>
    <scope>NUCLEOTIDE SEQUENCE</scope>
    <source>
        <strain evidence="2">UIO037</strain>
    </source>
</reference>
<feature type="compositionally biased region" description="Basic residues" evidence="1">
    <location>
        <begin position="408"/>
        <end position="420"/>
    </location>
</feature>
<evidence type="ECO:0000313" key="2">
    <source>
        <dbReference type="EMBL" id="CAE2204182.1"/>
    </source>
</evidence>
<dbReference type="EMBL" id="HBKO01011336">
    <property type="protein sequence ID" value="CAE2204182.1"/>
    <property type="molecule type" value="Transcribed_RNA"/>
</dbReference>
<accession>A0A7S4HN21</accession>
<feature type="region of interest" description="Disordered" evidence="1">
    <location>
        <begin position="298"/>
        <end position="318"/>
    </location>
</feature>
<feature type="compositionally biased region" description="Basic and acidic residues" evidence="1">
    <location>
        <begin position="298"/>
        <end position="308"/>
    </location>
</feature>
<dbReference type="AlphaFoldDB" id="A0A7S4HN21"/>
<sequence>MTHAAQDKRVLETRLVIREPVRGRRSALMPIRVTRQRVCSARCRCVGRTCVRCHGIYAASRASCGGAISRARRAHEGFARIGKATPRARVVALDPTPACVSSFLAALSRETHTMAAAATPTFTTGQRATLDGFRSRPDLNGTVANVLAWDAGAQRYSVATETGEKIKVRETNMTLDGTPNRVVDRALFVQNGAFIQPSMTASTSESLSAPADGDAHRLALPAGQWEVRFIDQDPPRVTVTLEAVLRPTDEFSEASNELRSLSCTRTLVALVEEDAASPDLTATVQGGALEIFLPKRSTDGDAHVEDPKAASTGDVKMVDASDGVHVEVEEEANGDESDGAGGAPSDGAIESDDEQLDKENRDWAEWQGSHDWDEWLDDTLKPPTGVTRGGRARTVASLKKGAPTSHSIRSRRNAAARRRAAAAGGRCAPGDRSRAEPT</sequence>